<dbReference type="PANTHER" id="PTHR36582:SF2">
    <property type="entry name" value="ANTITOXIN PARD"/>
    <property type="match status" value="1"/>
</dbReference>
<dbReference type="AlphaFoldDB" id="A0A4R6EF04"/>
<accession>A0A4R6EF04</accession>
<dbReference type="Pfam" id="PF03693">
    <property type="entry name" value="ParD_antitoxin"/>
    <property type="match status" value="1"/>
</dbReference>
<evidence type="ECO:0000313" key="3">
    <source>
        <dbReference type="EMBL" id="TDN56830.1"/>
    </source>
</evidence>
<dbReference type="RefSeq" id="WP_211168566.1">
    <property type="nucleotide sequence ID" value="NZ_SNVV01000001.1"/>
</dbReference>
<dbReference type="InterPro" id="IPR022789">
    <property type="entry name" value="ParD"/>
</dbReference>
<dbReference type="EMBL" id="SNVV01000001">
    <property type="protein sequence ID" value="TDN56830.1"/>
    <property type="molecule type" value="Genomic_DNA"/>
</dbReference>
<dbReference type="InterPro" id="IPR010985">
    <property type="entry name" value="Ribbon_hlx_hlx"/>
</dbReference>
<keyword evidence="4" id="KW-1185">Reference proteome</keyword>
<dbReference type="GO" id="GO:0006355">
    <property type="term" value="P:regulation of DNA-templated transcription"/>
    <property type="evidence" value="ECO:0007669"/>
    <property type="project" value="InterPro"/>
</dbReference>
<protein>
    <submittedName>
        <fullName evidence="3">Antitoxin ParD1/3/4</fullName>
    </submittedName>
</protein>
<evidence type="ECO:0000313" key="4">
    <source>
        <dbReference type="Proteomes" id="UP000295129"/>
    </source>
</evidence>
<gene>
    <name evidence="3" type="ORF">C7389_101209</name>
</gene>
<proteinExistence type="inferred from homology"/>
<sequence length="95" mass="10493">MTMHINLSPEMENFIKGKVASGFYGSATEVIRDAIRRMQAEESRVQAWHAAIQQGDAELDRGEGIPYTADTLDDITATAIKSLRSGKRMDPDVLP</sequence>
<dbReference type="NCBIfam" id="TIGR02606">
    <property type="entry name" value="antidote_CC2985"/>
    <property type="match status" value="1"/>
</dbReference>
<evidence type="ECO:0000256" key="2">
    <source>
        <dbReference type="ARBA" id="ARBA00022649"/>
    </source>
</evidence>
<name>A0A4R6EF04_9RHOO</name>
<organism evidence="3 4">
    <name type="scientific">Azoarcus indigens</name>
    <dbReference type="NCBI Taxonomy" id="29545"/>
    <lineage>
        <taxon>Bacteria</taxon>
        <taxon>Pseudomonadati</taxon>
        <taxon>Pseudomonadota</taxon>
        <taxon>Betaproteobacteria</taxon>
        <taxon>Rhodocyclales</taxon>
        <taxon>Zoogloeaceae</taxon>
        <taxon>Azoarcus</taxon>
    </lineage>
</organism>
<reference evidence="3 4" key="1">
    <citation type="submission" date="2019-03" db="EMBL/GenBank/DDBJ databases">
        <title>Genomic Encyclopedia of Type Strains, Phase IV (KMG-IV): sequencing the most valuable type-strain genomes for metagenomic binning, comparative biology and taxonomic classification.</title>
        <authorList>
            <person name="Goeker M."/>
        </authorList>
    </citation>
    <scope>NUCLEOTIDE SEQUENCE [LARGE SCALE GENOMIC DNA]</scope>
    <source>
        <strain evidence="3 4">DSM 12121</strain>
    </source>
</reference>
<comment type="similarity">
    <text evidence="1">Belongs to the ParD antitoxin family.</text>
</comment>
<comment type="caution">
    <text evidence="3">The sequence shown here is derived from an EMBL/GenBank/DDBJ whole genome shotgun (WGS) entry which is preliminary data.</text>
</comment>
<evidence type="ECO:0000256" key="1">
    <source>
        <dbReference type="ARBA" id="ARBA00008580"/>
    </source>
</evidence>
<dbReference type="Proteomes" id="UP000295129">
    <property type="component" value="Unassembled WGS sequence"/>
</dbReference>
<dbReference type="InterPro" id="IPR038296">
    <property type="entry name" value="ParD_sf"/>
</dbReference>
<dbReference type="CDD" id="cd22231">
    <property type="entry name" value="RHH_NikR_HicB-like"/>
    <property type="match status" value="1"/>
</dbReference>
<dbReference type="SUPFAM" id="SSF47598">
    <property type="entry name" value="Ribbon-helix-helix"/>
    <property type="match status" value="1"/>
</dbReference>
<dbReference type="Gene3D" id="6.10.10.120">
    <property type="entry name" value="Antitoxin ParD1-like"/>
    <property type="match status" value="1"/>
</dbReference>
<dbReference type="PANTHER" id="PTHR36582">
    <property type="entry name" value="ANTITOXIN PARD"/>
    <property type="match status" value="1"/>
</dbReference>
<keyword evidence="2" id="KW-1277">Toxin-antitoxin system</keyword>